<dbReference type="Proteomes" id="UP000885779">
    <property type="component" value="Unassembled WGS sequence"/>
</dbReference>
<evidence type="ECO:0000256" key="3">
    <source>
        <dbReference type="ARBA" id="ARBA00022801"/>
    </source>
</evidence>
<keyword evidence="3" id="KW-0378">Hydrolase</keyword>
<dbReference type="InterPro" id="IPR036866">
    <property type="entry name" value="RibonucZ/Hydroxyglut_hydro"/>
</dbReference>
<dbReference type="GO" id="GO:0046872">
    <property type="term" value="F:metal ion binding"/>
    <property type="evidence" value="ECO:0007669"/>
    <property type="project" value="UniProtKB-KW"/>
</dbReference>
<dbReference type="PANTHER" id="PTHR46233">
    <property type="entry name" value="HYDROXYACYLGLUTATHIONE HYDROLASE GLOC"/>
    <property type="match status" value="1"/>
</dbReference>
<dbReference type="PANTHER" id="PTHR46233:SF3">
    <property type="entry name" value="HYDROXYACYLGLUTATHIONE HYDROLASE GLOC"/>
    <property type="match status" value="1"/>
</dbReference>
<accession>A0A7V4WUF2</accession>
<dbReference type="InterPro" id="IPR001279">
    <property type="entry name" value="Metallo-B-lactamas"/>
</dbReference>
<dbReference type="Gene3D" id="3.60.15.10">
    <property type="entry name" value="Ribonuclease Z/Hydroxyacylglutathione hydrolase-like"/>
    <property type="match status" value="1"/>
</dbReference>
<comment type="cofactor">
    <cofactor evidence="1">
        <name>Zn(2+)</name>
        <dbReference type="ChEBI" id="CHEBI:29105"/>
    </cofactor>
</comment>
<name>A0A7V4WUF2_CALAY</name>
<evidence type="ECO:0000256" key="1">
    <source>
        <dbReference type="ARBA" id="ARBA00001947"/>
    </source>
</evidence>
<feature type="domain" description="Metallo-beta-lactamase" evidence="5">
    <location>
        <begin position="12"/>
        <end position="189"/>
    </location>
</feature>
<dbReference type="Pfam" id="PF00753">
    <property type="entry name" value="Lactamase_B"/>
    <property type="match status" value="1"/>
</dbReference>
<dbReference type="SMART" id="SM00849">
    <property type="entry name" value="Lactamase_B"/>
    <property type="match status" value="1"/>
</dbReference>
<dbReference type="EMBL" id="DRQG01000015">
    <property type="protein sequence ID" value="HGY54271.1"/>
    <property type="molecule type" value="Genomic_DNA"/>
</dbReference>
<evidence type="ECO:0000256" key="4">
    <source>
        <dbReference type="ARBA" id="ARBA00022833"/>
    </source>
</evidence>
<dbReference type="InterPro" id="IPR051453">
    <property type="entry name" value="MBL_Glyoxalase_II"/>
</dbReference>
<dbReference type="AlphaFoldDB" id="A0A7V4WUF2"/>
<evidence type="ECO:0000259" key="5">
    <source>
        <dbReference type="SMART" id="SM00849"/>
    </source>
</evidence>
<comment type="caution">
    <text evidence="6">The sequence shown here is derived from an EMBL/GenBank/DDBJ whole genome shotgun (WGS) entry which is preliminary data.</text>
</comment>
<gene>
    <name evidence="6" type="ORF">ENK44_01090</name>
</gene>
<evidence type="ECO:0000313" key="6">
    <source>
        <dbReference type="EMBL" id="HGY54271.1"/>
    </source>
</evidence>
<dbReference type="GO" id="GO:0016787">
    <property type="term" value="F:hydrolase activity"/>
    <property type="evidence" value="ECO:0007669"/>
    <property type="project" value="UniProtKB-KW"/>
</dbReference>
<keyword evidence="4" id="KW-0862">Zinc</keyword>
<sequence length="209" mass="23317">MHIHTIPVGPFQMNCYILADGQTDNCLIIDPGDEPERLITFIEEKGYKPQRIINTHAHIDHARRVADIQKHFDIPYYLGQEDLPLLNTLTDQGRMFGLDTSEPPQISGFLKDGERFSLGSLSLSLLHTPGHSPGSFCVYTPGHVFVGDVLFRDSIGRTDLYAGNLETLLRSIREKLFILPDDTVVYPGHGPTTTIGYEKQNNPFLNAAG</sequence>
<dbReference type="SUPFAM" id="SSF56281">
    <property type="entry name" value="Metallo-hydrolase/oxidoreductase"/>
    <property type="match status" value="1"/>
</dbReference>
<keyword evidence="2" id="KW-0479">Metal-binding</keyword>
<reference evidence="6" key="1">
    <citation type="journal article" date="2020" name="mSystems">
        <title>Genome- and Community-Level Interaction Insights into Carbon Utilization and Element Cycling Functions of Hydrothermarchaeota in Hydrothermal Sediment.</title>
        <authorList>
            <person name="Zhou Z."/>
            <person name="Liu Y."/>
            <person name="Xu W."/>
            <person name="Pan J."/>
            <person name="Luo Z.H."/>
            <person name="Li M."/>
        </authorList>
    </citation>
    <scope>NUCLEOTIDE SEQUENCE [LARGE SCALE GENOMIC DNA]</scope>
    <source>
        <strain evidence="6">HyVt-577</strain>
    </source>
</reference>
<protein>
    <submittedName>
        <fullName evidence="6">MBL fold metallo-hydrolase</fullName>
    </submittedName>
</protein>
<proteinExistence type="predicted"/>
<organism evidence="6">
    <name type="scientific">Caldithrix abyssi</name>
    <dbReference type="NCBI Taxonomy" id="187145"/>
    <lineage>
        <taxon>Bacteria</taxon>
        <taxon>Pseudomonadati</taxon>
        <taxon>Calditrichota</taxon>
        <taxon>Calditrichia</taxon>
        <taxon>Calditrichales</taxon>
        <taxon>Calditrichaceae</taxon>
        <taxon>Caldithrix</taxon>
    </lineage>
</organism>
<evidence type="ECO:0000256" key="2">
    <source>
        <dbReference type="ARBA" id="ARBA00022723"/>
    </source>
</evidence>